<evidence type="ECO:0000256" key="4">
    <source>
        <dbReference type="ARBA" id="ARBA00022803"/>
    </source>
</evidence>
<dbReference type="Proteomes" id="UP000050792">
    <property type="component" value="Unassembled WGS sequence"/>
</dbReference>
<comment type="function">
    <text evidence="5">May act as an adapter that regulates LRP2 function.</text>
</comment>
<evidence type="ECO:0000256" key="2">
    <source>
        <dbReference type="ARBA" id="ARBA00022490"/>
    </source>
</evidence>
<comment type="subcellular location">
    <subcellularLocation>
        <location evidence="1">Cytoplasm</location>
    </subcellularLocation>
</comment>
<keyword evidence="2" id="KW-0963">Cytoplasm</keyword>
<accession>A0AA85FVP1</accession>
<dbReference type="SUPFAM" id="SSF81901">
    <property type="entry name" value="HCP-like"/>
    <property type="match status" value="2"/>
</dbReference>
<evidence type="ECO:0000256" key="6">
    <source>
        <dbReference type="ARBA" id="ARBA00039954"/>
    </source>
</evidence>
<name>A0AA85FVP1_9TREM</name>
<evidence type="ECO:0000313" key="8">
    <source>
        <dbReference type="WBParaSite" id="SRDH1_64030.6"/>
    </source>
</evidence>
<dbReference type="AlphaFoldDB" id="A0AA85FVP1"/>
<dbReference type="InterPro" id="IPR052323">
    <property type="entry name" value="LRP2-binding"/>
</dbReference>
<evidence type="ECO:0000313" key="7">
    <source>
        <dbReference type="Proteomes" id="UP000050792"/>
    </source>
</evidence>
<dbReference type="PANTHER" id="PTHR44554:SF1">
    <property type="entry name" value="LRP2-BINDING PROTEIN"/>
    <property type="match status" value="1"/>
</dbReference>
<evidence type="ECO:0000256" key="1">
    <source>
        <dbReference type="ARBA" id="ARBA00004496"/>
    </source>
</evidence>
<reference evidence="8" key="2">
    <citation type="submission" date="2023-11" db="UniProtKB">
        <authorList>
            <consortium name="WormBaseParasite"/>
        </authorList>
    </citation>
    <scope>IDENTIFICATION</scope>
</reference>
<dbReference type="Pfam" id="PF08238">
    <property type="entry name" value="Sel1"/>
    <property type="match status" value="4"/>
</dbReference>
<evidence type="ECO:0000256" key="5">
    <source>
        <dbReference type="ARBA" id="ARBA00037614"/>
    </source>
</evidence>
<keyword evidence="4" id="KW-0802">TPR repeat</keyword>
<dbReference type="Gene3D" id="1.25.40.10">
    <property type="entry name" value="Tetratricopeptide repeat domain"/>
    <property type="match status" value="1"/>
</dbReference>
<evidence type="ECO:0000256" key="3">
    <source>
        <dbReference type="ARBA" id="ARBA00022737"/>
    </source>
</evidence>
<proteinExistence type="predicted"/>
<sequence>MELLSGLPESIRHEQIDFLSSKTVRNVISNGTLKAEKIHDRQVIGENLETLLKRWLDEGDEQCAFYLGQIYFEKEKYNEAWNYFRMGYEKFNDQKSKFQLGIMLYDNLVSKDVTKVSNPQAKACEFFKEIMTLDVQIASPVDQRNLVFSAAFNLGRAYYQGYGVCSSTEDALRCFLFAANNGDSKACISAQTALGYLYSGPEICDLQKAFQWHSDACGNGSVESQAVLGVMYLYGIGVKEDWDNALFCLSEASARGSLYAKANLIYFYYRRKMFTNVCYLASRMVTCDNFMTSECIQTFQCRAMSMACFLYALCLKSGKGVQKDELLANQLFSKVCTFTSRIVLHSYNWFVYLTVIVSSSYCYNFSSFSQIGQELNVLKNKINSLHFVSFNFLNAFH</sequence>
<keyword evidence="3" id="KW-0677">Repeat</keyword>
<dbReference type="WBParaSite" id="SRDH1_64030.6">
    <property type="protein sequence ID" value="SRDH1_64030.6"/>
    <property type="gene ID" value="SRDH1_64030"/>
</dbReference>
<dbReference type="InterPro" id="IPR011990">
    <property type="entry name" value="TPR-like_helical_dom_sf"/>
</dbReference>
<dbReference type="SMART" id="SM00671">
    <property type="entry name" value="SEL1"/>
    <property type="match status" value="5"/>
</dbReference>
<reference evidence="7" key="1">
    <citation type="submission" date="2022-06" db="EMBL/GenBank/DDBJ databases">
        <authorList>
            <person name="Berger JAMES D."/>
            <person name="Berger JAMES D."/>
        </authorList>
    </citation>
    <scope>NUCLEOTIDE SEQUENCE [LARGE SCALE GENOMIC DNA]</scope>
</reference>
<organism evidence="7 8">
    <name type="scientific">Schistosoma rodhaini</name>
    <dbReference type="NCBI Taxonomy" id="6188"/>
    <lineage>
        <taxon>Eukaryota</taxon>
        <taxon>Metazoa</taxon>
        <taxon>Spiralia</taxon>
        <taxon>Lophotrochozoa</taxon>
        <taxon>Platyhelminthes</taxon>
        <taxon>Trematoda</taxon>
        <taxon>Digenea</taxon>
        <taxon>Strigeidida</taxon>
        <taxon>Schistosomatoidea</taxon>
        <taxon>Schistosomatidae</taxon>
        <taxon>Schistosoma</taxon>
    </lineage>
</organism>
<dbReference type="GO" id="GO:0005737">
    <property type="term" value="C:cytoplasm"/>
    <property type="evidence" value="ECO:0007669"/>
    <property type="project" value="UniProtKB-SubCell"/>
</dbReference>
<dbReference type="InterPro" id="IPR006597">
    <property type="entry name" value="Sel1-like"/>
</dbReference>
<keyword evidence="7" id="KW-1185">Reference proteome</keyword>
<dbReference type="PANTHER" id="PTHR44554">
    <property type="entry name" value="LRP2-BINDING PROTEIN"/>
    <property type="match status" value="1"/>
</dbReference>
<protein>
    <recommendedName>
        <fullName evidence="6">LRP2-binding protein</fullName>
    </recommendedName>
</protein>